<gene>
    <name evidence="1" type="ORF">CLM73_25830</name>
</gene>
<organism evidence="1 2">
    <name type="scientific">Achromobacter spanius</name>
    <dbReference type="NCBI Taxonomy" id="217203"/>
    <lineage>
        <taxon>Bacteria</taxon>
        <taxon>Pseudomonadati</taxon>
        <taxon>Pseudomonadota</taxon>
        <taxon>Betaproteobacteria</taxon>
        <taxon>Burkholderiales</taxon>
        <taxon>Alcaligenaceae</taxon>
        <taxon>Achromobacter</taxon>
    </lineage>
</organism>
<dbReference type="AlphaFoldDB" id="A0A2S0IE10"/>
<evidence type="ECO:0000313" key="2">
    <source>
        <dbReference type="Proteomes" id="UP000239477"/>
    </source>
</evidence>
<dbReference type="Proteomes" id="UP000239477">
    <property type="component" value="Chromosome"/>
</dbReference>
<protein>
    <submittedName>
        <fullName evidence="1">Uncharacterized protein</fullName>
    </submittedName>
</protein>
<name>A0A2S0IE10_9BURK</name>
<keyword evidence="2" id="KW-1185">Reference proteome</keyword>
<reference evidence="1 2" key="1">
    <citation type="submission" date="2017-09" db="EMBL/GenBank/DDBJ databases">
        <title>Genomic, metabolic, and phenotypic characteristics of bacterial isolates from the natural microbiome of the model nematode Caenorhabditis elegans.</title>
        <authorList>
            <person name="Zimmermann J."/>
            <person name="Obeng N."/>
            <person name="Yang W."/>
            <person name="Obeng O."/>
            <person name="Kissoyan K."/>
            <person name="Pees B."/>
            <person name="Dirksen P."/>
            <person name="Hoppner M."/>
            <person name="Franke A."/>
            <person name="Rosenstiel P."/>
            <person name="Leippe M."/>
            <person name="Dierking K."/>
            <person name="Kaleta C."/>
            <person name="Schulenburg H."/>
        </authorList>
    </citation>
    <scope>NUCLEOTIDE SEQUENCE [LARGE SCALE GENOMIC DNA]</scope>
    <source>
        <strain evidence="1 2">MYb73</strain>
    </source>
</reference>
<evidence type="ECO:0000313" key="1">
    <source>
        <dbReference type="EMBL" id="AVJ30246.1"/>
    </source>
</evidence>
<sequence length="99" mass="10693">MAELTSTAGEVYRTTYRKTYLKSDSCANFLRWQQHIANIIPITPTIRIIPTTAVITRATPARVAIGFPVHPMAAGMRTGSAETAEASPAAARYPATICN</sequence>
<accession>A0A2S0IE10</accession>
<dbReference type="EMBL" id="CP023270">
    <property type="protein sequence ID" value="AVJ30246.1"/>
    <property type="molecule type" value="Genomic_DNA"/>
</dbReference>
<proteinExistence type="predicted"/>